<reference evidence="1 2" key="1">
    <citation type="journal article" date="2013" name="Mar. Genomics">
        <title>Expression of sulfatases in Rhodopirellula baltica and the diversity of sulfatases in the genus Rhodopirellula.</title>
        <authorList>
            <person name="Wegner C.E."/>
            <person name="Richter-Heitmann T."/>
            <person name="Klindworth A."/>
            <person name="Klockow C."/>
            <person name="Richter M."/>
            <person name="Achstetter T."/>
            <person name="Glockner F.O."/>
            <person name="Harder J."/>
        </authorList>
    </citation>
    <scope>NUCLEOTIDE SEQUENCE [LARGE SCALE GENOMIC DNA]</scope>
    <source>
        <strain evidence="1 2">SM1</strain>
    </source>
</reference>
<proteinExistence type="predicted"/>
<dbReference type="Proteomes" id="UP000011991">
    <property type="component" value="Unassembled WGS sequence"/>
</dbReference>
<dbReference type="PATRIC" id="fig|1265738.3.peg.4300"/>
<evidence type="ECO:0000313" key="1">
    <source>
        <dbReference type="EMBL" id="EMI18771.1"/>
    </source>
</evidence>
<gene>
    <name evidence="1" type="ORF">RMSM_04291</name>
</gene>
<evidence type="ECO:0000313" key="2">
    <source>
        <dbReference type="Proteomes" id="UP000011991"/>
    </source>
</evidence>
<organism evidence="1 2">
    <name type="scientific">Rhodopirellula maiorica SM1</name>
    <dbReference type="NCBI Taxonomy" id="1265738"/>
    <lineage>
        <taxon>Bacteria</taxon>
        <taxon>Pseudomonadati</taxon>
        <taxon>Planctomycetota</taxon>
        <taxon>Planctomycetia</taxon>
        <taxon>Pirellulales</taxon>
        <taxon>Pirellulaceae</taxon>
        <taxon>Novipirellula</taxon>
    </lineage>
</organism>
<dbReference type="AlphaFoldDB" id="M5RHV2"/>
<accession>M5RHV2</accession>
<keyword evidence="2" id="KW-1185">Reference proteome</keyword>
<dbReference type="EMBL" id="ANOG01000614">
    <property type="protein sequence ID" value="EMI18771.1"/>
    <property type="molecule type" value="Genomic_DNA"/>
</dbReference>
<comment type="caution">
    <text evidence="1">The sequence shown here is derived from an EMBL/GenBank/DDBJ whole genome shotgun (WGS) entry which is preliminary data.</text>
</comment>
<name>M5RHV2_9BACT</name>
<protein>
    <submittedName>
        <fullName evidence="1">Uncharacterized protein</fullName>
    </submittedName>
</protein>
<sequence>MRGGDEERIVTEAESAVNKTRAGLPAGVPRFLAATRLVCSSPVRRGVFIFGRGHRRSPVSPFRCRG</sequence>